<evidence type="ECO:0000313" key="3">
    <source>
        <dbReference type="WBParaSite" id="NBR_0001433901-mRNA-1"/>
    </source>
</evidence>
<proteinExistence type="predicted"/>
<accession>A0A158R1S1</accession>
<evidence type="ECO:0000313" key="2">
    <source>
        <dbReference type="Proteomes" id="UP000271162"/>
    </source>
</evidence>
<evidence type="ECO:0000313" key="1">
    <source>
        <dbReference type="EMBL" id="VDL77929.1"/>
    </source>
</evidence>
<dbReference type="EMBL" id="UYSL01021325">
    <property type="protein sequence ID" value="VDL77929.1"/>
    <property type="molecule type" value="Genomic_DNA"/>
</dbReference>
<name>A0A158R1S1_NIPBR</name>
<reference evidence="3" key="1">
    <citation type="submission" date="2016-04" db="UniProtKB">
        <authorList>
            <consortium name="WormBaseParasite"/>
        </authorList>
    </citation>
    <scope>IDENTIFICATION</scope>
</reference>
<sequence>MNMEDSDPDPIMTLNWWNVDEPTPSKTNRLLYQPIRPDTGGAIGHGDLCLPKPQVHEHTWMDGVWDAYNFRPIS</sequence>
<gene>
    <name evidence="1" type="ORF">NBR_LOCUS14340</name>
</gene>
<dbReference type="WBParaSite" id="NBR_0001433901-mRNA-1">
    <property type="protein sequence ID" value="NBR_0001433901-mRNA-1"/>
    <property type="gene ID" value="NBR_0001433901"/>
</dbReference>
<keyword evidence="2" id="KW-1185">Reference proteome</keyword>
<protein>
    <submittedName>
        <fullName evidence="3">Glycosyl hydrolase family protein</fullName>
    </submittedName>
</protein>
<organism evidence="3">
    <name type="scientific">Nippostrongylus brasiliensis</name>
    <name type="common">Rat hookworm</name>
    <dbReference type="NCBI Taxonomy" id="27835"/>
    <lineage>
        <taxon>Eukaryota</taxon>
        <taxon>Metazoa</taxon>
        <taxon>Ecdysozoa</taxon>
        <taxon>Nematoda</taxon>
        <taxon>Chromadorea</taxon>
        <taxon>Rhabditida</taxon>
        <taxon>Rhabditina</taxon>
        <taxon>Rhabditomorpha</taxon>
        <taxon>Strongyloidea</taxon>
        <taxon>Heligmosomidae</taxon>
        <taxon>Nippostrongylus</taxon>
    </lineage>
</organism>
<dbReference type="Proteomes" id="UP000271162">
    <property type="component" value="Unassembled WGS sequence"/>
</dbReference>
<reference evidence="1 2" key="2">
    <citation type="submission" date="2018-11" db="EMBL/GenBank/DDBJ databases">
        <authorList>
            <consortium name="Pathogen Informatics"/>
        </authorList>
    </citation>
    <scope>NUCLEOTIDE SEQUENCE [LARGE SCALE GENOMIC DNA]</scope>
</reference>
<dbReference type="AlphaFoldDB" id="A0A158R1S1"/>